<dbReference type="InterPro" id="IPR044839">
    <property type="entry name" value="NDR1-like"/>
</dbReference>
<comment type="caution">
    <text evidence="5">The sequence shown here is derived from an EMBL/GenBank/DDBJ whole genome shotgun (WGS) entry which is preliminary data.</text>
</comment>
<feature type="region of interest" description="Disordered" evidence="3">
    <location>
        <begin position="1"/>
        <end position="125"/>
    </location>
</feature>
<evidence type="ECO:0000313" key="6">
    <source>
        <dbReference type="Proteomes" id="UP001345219"/>
    </source>
</evidence>
<evidence type="ECO:0000256" key="2">
    <source>
        <dbReference type="ARBA" id="ARBA00023136"/>
    </source>
</evidence>
<proteinExistence type="predicted"/>
<gene>
    <name evidence="5" type="ORF">SAY87_027931</name>
</gene>
<protein>
    <recommendedName>
        <fullName evidence="7">Late embryogenesis abundant protein LEA-2 subgroup domain-containing protein</fullName>
    </recommendedName>
</protein>
<accession>A0AAN7L1N2</accession>
<comment type="subcellular location">
    <subcellularLocation>
        <location evidence="1">Membrane</location>
    </subcellularLocation>
</comment>
<keyword evidence="6" id="KW-1185">Reference proteome</keyword>
<sequence length="328" mass="35747">MASSPDPDQPKRHGEQEGSSPSISNSSPPPSDDASRSLESHPQQPPPLATGGQPDHQTPQPQPYQQQSQAVGYPPVIGYPPGHQPPPYPHGYGPYTNYGGAPPPPQGGYYSNPTYLPPQGPPARPAGAMVSGLARGILTAIIILVVLSAIFSVFSYTIVRPKQPIFRLASFSVTNFNISNAVLTASWDAKMFVENPNHKLTAHFDRIQNYVYYKDPGNYLAFNSDSPVSVGTDANTTMTLRAWMINNEQPNKSLLEEMENDRKSRGSVRFGMAIRLIGTFRSSSWNVVERIQVSCQDITVTFNPPATTTGNFTRTAGDTHKECSIYVA</sequence>
<dbReference type="AlphaFoldDB" id="A0AAN7L1N2"/>
<dbReference type="PANTHER" id="PTHR31234:SF55">
    <property type="entry name" value="LATE EMBRYOGENESIS ABUNDANT (LEA) HYDROXYPROLINE-RICH GLYCOPROTEIN FAMILY"/>
    <property type="match status" value="1"/>
</dbReference>
<feature type="compositionally biased region" description="Pro residues" evidence="3">
    <location>
        <begin position="115"/>
        <end position="124"/>
    </location>
</feature>
<reference evidence="5 6" key="1">
    <citation type="journal article" date="2023" name="Hortic Res">
        <title>Pangenome of water caltrop reveals structural variations and asymmetric subgenome divergence after allopolyploidization.</title>
        <authorList>
            <person name="Zhang X."/>
            <person name="Chen Y."/>
            <person name="Wang L."/>
            <person name="Yuan Y."/>
            <person name="Fang M."/>
            <person name="Shi L."/>
            <person name="Lu R."/>
            <person name="Comes H.P."/>
            <person name="Ma Y."/>
            <person name="Chen Y."/>
            <person name="Huang G."/>
            <person name="Zhou Y."/>
            <person name="Zheng Z."/>
            <person name="Qiu Y."/>
        </authorList>
    </citation>
    <scope>NUCLEOTIDE SEQUENCE [LARGE SCALE GENOMIC DNA]</scope>
    <source>
        <tissue evidence="5">Roots</tissue>
    </source>
</reference>
<keyword evidence="4" id="KW-1133">Transmembrane helix</keyword>
<evidence type="ECO:0000256" key="1">
    <source>
        <dbReference type="ARBA" id="ARBA00004370"/>
    </source>
</evidence>
<organism evidence="5 6">
    <name type="scientific">Trapa incisa</name>
    <dbReference type="NCBI Taxonomy" id="236973"/>
    <lineage>
        <taxon>Eukaryota</taxon>
        <taxon>Viridiplantae</taxon>
        <taxon>Streptophyta</taxon>
        <taxon>Embryophyta</taxon>
        <taxon>Tracheophyta</taxon>
        <taxon>Spermatophyta</taxon>
        <taxon>Magnoliopsida</taxon>
        <taxon>eudicotyledons</taxon>
        <taxon>Gunneridae</taxon>
        <taxon>Pentapetalae</taxon>
        <taxon>rosids</taxon>
        <taxon>malvids</taxon>
        <taxon>Myrtales</taxon>
        <taxon>Lythraceae</taxon>
        <taxon>Trapa</taxon>
    </lineage>
</organism>
<evidence type="ECO:0008006" key="7">
    <source>
        <dbReference type="Google" id="ProtNLM"/>
    </source>
</evidence>
<dbReference type="EMBL" id="JAXIOK010000004">
    <property type="protein sequence ID" value="KAK4772912.1"/>
    <property type="molecule type" value="Genomic_DNA"/>
</dbReference>
<feature type="transmembrane region" description="Helical" evidence="4">
    <location>
        <begin position="137"/>
        <end position="159"/>
    </location>
</feature>
<keyword evidence="4" id="KW-0812">Transmembrane</keyword>
<name>A0AAN7L1N2_9MYRT</name>
<evidence type="ECO:0000313" key="5">
    <source>
        <dbReference type="EMBL" id="KAK4772912.1"/>
    </source>
</evidence>
<dbReference type="GO" id="GO:0005886">
    <property type="term" value="C:plasma membrane"/>
    <property type="evidence" value="ECO:0007669"/>
    <property type="project" value="TreeGrafter"/>
</dbReference>
<dbReference type="GO" id="GO:0098542">
    <property type="term" value="P:defense response to other organism"/>
    <property type="evidence" value="ECO:0007669"/>
    <property type="project" value="InterPro"/>
</dbReference>
<feature type="compositionally biased region" description="Low complexity" evidence="3">
    <location>
        <begin position="53"/>
        <end position="81"/>
    </location>
</feature>
<dbReference type="Proteomes" id="UP001345219">
    <property type="component" value="Chromosome 22"/>
</dbReference>
<dbReference type="PANTHER" id="PTHR31234">
    <property type="entry name" value="LATE EMBRYOGENESIS ABUNDANT (LEA) HYDROXYPROLINE-RICH GLYCOPROTEIN FAMILY"/>
    <property type="match status" value="1"/>
</dbReference>
<keyword evidence="2 4" id="KW-0472">Membrane</keyword>
<evidence type="ECO:0000256" key="3">
    <source>
        <dbReference type="SAM" id="MobiDB-lite"/>
    </source>
</evidence>
<evidence type="ECO:0000256" key="4">
    <source>
        <dbReference type="SAM" id="Phobius"/>
    </source>
</evidence>
<feature type="compositionally biased region" description="Low complexity" evidence="3">
    <location>
        <begin position="90"/>
        <end position="100"/>
    </location>
</feature>